<dbReference type="Proteomes" id="UP001262410">
    <property type="component" value="Unassembled WGS sequence"/>
</dbReference>
<organism evidence="1 2">
    <name type="scientific">Inquilinus ginsengisoli</name>
    <dbReference type="NCBI Taxonomy" id="363840"/>
    <lineage>
        <taxon>Bacteria</taxon>
        <taxon>Pseudomonadati</taxon>
        <taxon>Pseudomonadota</taxon>
        <taxon>Alphaproteobacteria</taxon>
        <taxon>Rhodospirillales</taxon>
        <taxon>Rhodospirillaceae</taxon>
        <taxon>Inquilinus</taxon>
    </lineage>
</organism>
<sequence>MTGRTIHLVFKTHLDIGFTHLAETVRREYHDVFIPRAIDTGEHFFAEDPAQRMFVWTTGAWLIWDHLETQPRDKVRRLEQAIERGLIRWHGLPFTTHTELMSPALFRAGLSYSQALDRRFGTTTIAAKMTDVPGHPLGIVPLLAEAGIRFLHIGVNSASTLPEVPPLFRWRAPSGEEVLVAYQSSYGATFFPEGMDEGLSFAHTMDNVGPQNIAAATECHRDLRVAQPGDLIRASTLDDFAAAIWPQRERFPLVDREIGDSWIHGSATDPEKTARFLALQRVYDRFAGEDLTDSRLDFGRRLAMVAEHTCGVDIKTFLRDEAAWDRPEFEAARRSDPRFRFTERSWAEQRAYLDAAIAPLSSVDRQVADKALAELQPNQPAAGDTPSSTATIDAPVGDWRVGIDAGSGTVTTVSTPDGRTLAGIGGSLIAYAYESYDAADVAAHMQGYLTNWTEWAVLDHNKPGLDRAKTARSAIWRPRLAGLAQDGDALTLLLDLPEEAHAAFGAPRRAELRLAPAEDELELALVLRDKPANRMPEASFLSFTPAGAESWAFRKMGLWQPAERITPKGGGQLQAVSGILARGADGAAIGFESLDAPLAAPAASPFMPFAPGLPDFSGGVRINLHNNKWGTNFPMWCEGTFQFRFRLRLAR</sequence>
<accession>A0ABU1K1Z7</accession>
<dbReference type="EMBL" id="JAVDPW010000014">
    <property type="protein sequence ID" value="MDR6293850.1"/>
    <property type="molecule type" value="Genomic_DNA"/>
</dbReference>
<dbReference type="InterPro" id="IPR027291">
    <property type="entry name" value="Glyco_hydro_38_N_sf"/>
</dbReference>
<keyword evidence="2" id="KW-1185">Reference proteome</keyword>
<gene>
    <name evidence="1" type="ORF">E9232_006403</name>
</gene>
<name>A0ABU1K1Z7_9PROT</name>
<proteinExistence type="predicted"/>
<dbReference type="InterPro" id="IPR011330">
    <property type="entry name" value="Glyco_hydro/deAcase_b/a-brl"/>
</dbReference>
<reference evidence="1 2" key="1">
    <citation type="submission" date="2023-07" db="EMBL/GenBank/DDBJ databases">
        <title>Sorghum-associated microbial communities from plants grown in Nebraska, USA.</title>
        <authorList>
            <person name="Schachtman D."/>
        </authorList>
    </citation>
    <scope>NUCLEOTIDE SEQUENCE [LARGE SCALE GENOMIC DNA]</scope>
    <source>
        <strain evidence="1 2">584</strain>
    </source>
</reference>
<dbReference type="SUPFAM" id="SSF88713">
    <property type="entry name" value="Glycoside hydrolase/deacetylase"/>
    <property type="match status" value="1"/>
</dbReference>
<dbReference type="InterPro" id="IPR032482">
    <property type="entry name" value="DUF5054"/>
</dbReference>
<dbReference type="CDD" id="cd10791">
    <property type="entry name" value="GH38N_AMII_like_1"/>
    <property type="match status" value="1"/>
</dbReference>
<evidence type="ECO:0000313" key="1">
    <source>
        <dbReference type="EMBL" id="MDR6293850.1"/>
    </source>
</evidence>
<comment type="caution">
    <text evidence="1">The sequence shown here is derived from an EMBL/GenBank/DDBJ whole genome shotgun (WGS) entry which is preliminary data.</text>
</comment>
<dbReference type="Pfam" id="PF16477">
    <property type="entry name" value="DUF5054"/>
    <property type="match status" value="1"/>
</dbReference>
<dbReference type="Gene3D" id="3.20.110.10">
    <property type="entry name" value="Glycoside hydrolase 38, N terminal domain"/>
    <property type="match status" value="1"/>
</dbReference>
<evidence type="ECO:0000313" key="2">
    <source>
        <dbReference type="Proteomes" id="UP001262410"/>
    </source>
</evidence>
<dbReference type="RefSeq" id="WP_309801162.1">
    <property type="nucleotide sequence ID" value="NZ_JAVDPW010000014.1"/>
</dbReference>
<protein>
    <recommendedName>
        <fullName evidence="3">DUF5054 domain-containing protein</fullName>
    </recommendedName>
</protein>
<evidence type="ECO:0008006" key="3">
    <source>
        <dbReference type="Google" id="ProtNLM"/>
    </source>
</evidence>